<keyword evidence="3" id="KW-1185">Reference proteome</keyword>
<evidence type="ECO:0000259" key="1">
    <source>
        <dbReference type="PROSITE" id="PS50280"/>
    </source>
</evidence>
<dbReference type="EMBL" id="JAZGQO010000015">
    <property type="protein sequence ID" value="KAK6169226.1"/>
    <property type="molecule type" value="Genomic_DNA"/>
</dbReference>
<gene>
    <name evidence="2" type="ORF">SNE40_020314</name>
</gene>
<dbReference type="InterPro" id="IPR046341">
    <property type="entry name" value="SET_dom_sf"/>
</dbReference>
<dbReference type="PANTHER" id="PTHR13271">
    <property type="entry name" value="UNCHARACTERIZED PUTATIVE METHYLTRANSFERASE"/>
    <property type="match status" value="1"/>
</dbReference>
<evidence type="ECO:0000313" key="3">
    <source>
        <dbReference type="Proteomes" id="UP001347796"/>
    </source>
</evidence>
<dbReference type="PANTHER" id="PTHR13271:SF151">
    <property type="entry name" value="SET DOMAIN-CONTAINING PROTEIN 4"/>
    <property type="match status" value="1"/>
</dbReference>
<protein>
    <recommendedName>
        <fullName evidence="1">SET domain-containing protein</fullName>
    </recommendedName>
</protein>
<sequence length="417" mass="48522">MKGRTWRKRKKKVLTTTYPSKTFSHREEKCLGQWMRQYGMKKNGLKLWDFPATGRGLMATQKINSGDIIISVPHHLLITIDTVLTSQIGPALKQSKPKLSLQQSLALFILLERDKGNNSLWRTYINTIPKDFTTPGYFIADCNNVLGRLKNSVQIHITKLRKAYKQCQTFCEKYLSDNLINLTFESFRWAWYAVNSRSIYYKTECCFLEEEDSNMALAPFLDLLNHSTDAKTDAGFNVVNNCYEIRTSNNYKKYDQVFISYGPHDNHKLFLEYGFILPNNPHTVLEFSTDQILELASNNDVHHLNHKWTILKENNLLKGLSCSRDGMTWKMELVFKILVMNWQQLQDWKKIMLGLIIRSEIDDQAQSLALILLKSELKNFHLQLQNLKKSGNYFEEVCEELLKEDLLILQNSIKCIG</sequence>
<dbReference type="Gene3D" id="3.90.1410.10">
    <property type="entry name" value="set domain protein methyltransferase, domain 1"/>
    <property type="match status" value="1"/>
</dbReference>
<dbReference type="InterPro" id="IPR044429">
    <property type="entry name" value="SETD4_SET"/>
</dbReference>
<dbReference type="InterPro" id="IPR001214">
    <property type="entry name" value="SET_dom"/>
</dbReference>
<name>A0AAN8GE08_PATCE</name>
<evidence type="ECO:0000313" key="2">
    <source>
        <dbReference type="EMBL" id="KAK6169226.1"/>
    </source>
</evidence>
<dbReference type="Pfam" id="PF00856">
    <property type="entry name" value="SET"/>
    <property type="match status" value="1"/>
</dbReference>
<dbReference type="Proteomes" id="UP001347796">
    <property type="component" value="Unassembled WGS sequence"/>
</dbReference>
<feature type="domain" description="SET" evidence="1">
    <location>
        <begin position="43"/>
        <end position="262"/>
    </location>
</feature>
<dbReference type="CDD" id="cd19177">
    <property type="entry name" value="SET_SETD4"/>
    <property type="match status" value="1"/>
</dbReference>
<accession>A0AAN8GE08</accession>
<dbReference type="InterPro" id="IPR050600">
    <property type="entry name" value="SETD3_SETD6_MTase"/>
</dbReference>
<dbReference type="GO" id="GO:0016279">
    <property type="term" value="F:protein-lysine N-methyltransferase activity"/>
    <property type="evidence" value="ECO:0007669"/>
    <property type="project" value="InterPro"/>
</dbReference>
<organism evidence="2 3">
    <name type="scientific">Patella caerulea</name>
    <name type="common">Rayed Mediterranean limpet</name>
    <dbReference type="NCBI Taxonomy" id="87958"/>
    <lineage>
        <taxon>Eukaryota</taxon>
        <taxon>Metazoa</taxon>
        <taxon>Spiralia</taxon>
        <taxon>Lophotrochozoa</taxon>
        <taxon>Mollusca</taxon>
        <taxon>Gastropoda</taxon>
        <taxon>Patellogastropoda</taxon>
        <taxon>Patelloidea</taxon>
        <taxon>Patellidae</taxon>
        <taxon>Patella</taxon>
    </lineage>
</organism>
<dbReference type="AlphaFoldDB" id="A0AAN8GE08"/>
<dbReference type="SUPFAM" id="SSF82199">
    <property type="entry name" value="SET domain"/>
    <property type="match status" value="1"/>
</dbReference>
<comment type="caution">
    <text evidence="2">The sequence shown here is derived from an EMBL/GenBank/DDBJ whole genome shotgun (WGS) entry which is preliminary data.</text>
</comment>
<dbReference type="PROSITE" id="PS50280">
    <property type="entry name" value="SET"/>
    <property type="match status" value="1"/>
</dbReference>
<reference evidence="2 3" key="1">
    <citation type="submission" date="2024-01" db="EMBL/GenBank/DDBJ databases">
        <title>The genome of the rayed Mediterranean limpet Patella caerulea (Linnaeus, 1758).</title>
        <authorList>
            <person name="Anh-Thu Weber A."/>
            <person name="Halstead-Nussloch G."/>
        </authorList>
    </citation>
    <scope>NUCLEOTIDE SEQUENCE [LARGE SCALE GENOMIC DNA]</scope>
    <source>
        <strain evidence="2">AATW-2023a</strain>
        <tissue evidence="2">Whole specimen</tissue>
    </source>
</reference>
<proteinExistence type="predicted"/>